<dbReference type="InterPro" id="IPR001434">
    <property type="entry name" value="OmcB-like_DUF11"/>
</dbReference>
<keyword evidence="2" id="KW-0732">Signal</keyword>
<feature type="compositionally biased region" description="Gly residues" evidence="1">
    <location>
        <begin position="1817"/>
        <end position="1830"/>
    </location>
</feature>
<accession>A0A346XW26</accession>
<evidence type="ECO:0000256" key="2">
    <source>
        <dbReference type="SAM" id="SignalP"/>
    </source>
</evidence>
<dbReference type="InterPro" id="IPR007253">
    <property type="entry name" value="Cell_wall-bd_2"/>
</dbReference>
<feature type="domain" description="DUF7933" evidence="4">
    <location>
        <begin position="849"/>
        <end position="976"/>
    </location>
</feature>
<proteinExistence type="predicted"/>
<dbReference type="Pfam" id="PF01345">
    <property type="entry name" value="DUF11"/>
    <property type="match status" value="1"/>
</dbReference>
<feature type="domain" description="DUF7933" evidence="4">
    <location>
        <begin position="439"/>
        <end position="559"/>
    </location>
</feature>
<evidence type="ECO:0000259" key="4">
    <source>
        <dbReference type="Pfam" id="PF25564"/>
    </source>
</evidence>
<feature type="region of interest" description="Disordered" evidence="1">
    <location>
        <begin position="1800"/>
        <end position="1841"/>
    </location>
</feature>
<dbReference type="PANTHER" id="PTHR30032:SF4">
    <property type="entry name" value="AMIDASE ENHANCER"/>
    <property type="match status" value="1"/>
</dbReference>
<feature type="domain" description="DUF7933" evidence="4">
    <location>
        <begin position="715"/>
        <end position="822"/>
    </location>
</feature>
<feature type="domain" description="DUF7933" evidence="4">
    <location>
        <begin position="296"/>
        <end position="409"/>
    </location>
</feature>
<feature type="signal peptide" evidence="2">
    <location>
        <begin position="1"/>
        <end position="20"/>
    </location>
</feature>
<dbReference type="GO" id="GO:0030288">
    <property type="term" value="C:outer membrane-bounded periplasmic space"/>
    <property type="evidence" value="ECO:0007669"/>
    <property type="project" value="TreeGrafter"/>
</dbReference>
<feature type="domain" description="DUF11" evidence="3">
    <location>
        <begin position="1367"/>
        <end position="1475"/>
    </location>
</feature>
<feature type="domain" description="DUF7933" evidence="4">
    <location>
        <begin position="177"/>
        <end position="278"/>
    </location>
</feature>
<dbReference type="EMBL" id="CP031165">
    <property type="protein sequence ID" value="AXV06423.1"/>
    <property type="molecule type" value="Genomic_DNA"/>
</dbReference>
<sequence>MLISVLAVAMLALPAAPASAGVTVDLDLAYAPSTIGPGSTTRATFTLTNNGDFPVENVGFDQTFGTEGEIVVQTPGSETTSCTGGNVTAVPGSSSVSLSDAAIGANGSCTVAVDVTSSVVGTHTTFETTPSWGNDLGFAQQAGGVDLTVDAGRPGITKSFSPATATPVRGLAPSYVQGDDIFVEIVFDNGLNSGFAFGLSVVDNLPAGLVVADQPNPATSGCGDARVEASPGDTAVSVSGGLVDAESMCVVRVTLTAEGPVQGPNRSEIATSFDQQSNADLLGFAVAPIEVEARSFRKAFLTNPVAPGGVAEVQFTVQNVGGAFSGGAFTDDVDAMLAGTEVLGPLPATPCGQGSELSGSGTGLLTLSDANLPTGETCTFEVLLQLPGTGEAPGDVLQNVTSEFTATLTGDPGDGGRPGGDGPVVLPPAADDVEIGYVPTLVKSFSEDPAAAGSTVTMTVEIENLDPTNAITDIAFADNLSAFVDGSTPSNIQPATNPCGAGSGATLFTDIDDWFLQLTDGSLAAGETCSFTVDLDIPQGVGAGIYTNVVEDFTANTGFMTVVGHALPETLEIVAAPSLVLDVLEDSVLPGEDATIQLELTHADTAPGDATDVGFTLDLQAALPGLVGTNGTVNDLCGPGNGTLSGDVVLFVSGITLQPGQTCAITVTAAVPNNADPSPTTLDYVVQTSPVSARILGIQAMSTPASDVLNVPGLVVTKDFLDDGVIAGGTTVLRFTLANVTPGADFTSIQFSDDLDRALDGMAAQAPLPDTSACGAGSSLTGTAVLQFGNGELAAGQGCTFDVTVQVPAGAADGTYTNTTSDPFYIAGGARFARPARDALEVTSTLISLTKTFTGYPVRAGETIGLEFTLTNLDSTNPLTAIEFTDDLDAVTPGLQAQGLPQADVCGAGSEVSGTSTISLTGGNLPADGSCTFTVDVVVPASLASGGTFVNTTSVVTGTDSGLAVTGDPATDTLVVAGQVGFVKAFDGPTVAGGTVELTFDLSNDSPTDTVAQLQFADDLDAMLSGLSVTGSLPTTPCGPGSSLSTTPVLTLSNGTLGPDTACSFSVTLQVPTDAAPGTYPNQTSDLQSGGIPVAQPAEDDLQVEPPPTFDKVYVPDVIGQGDTTTVTYTIDNSASALDATSLDFTDTLQPGTTVGDPANAATDCTGGTLTAVANDSSISYTGGAVAAGASCTVTADVLGVTGGVYVDDTGDLTSSSGNSGPATDTLEVGTPPTLSKAFADTAIQVNRTTTLSLRIDNTINGAAVTIDDLTDNLPAGMAVAPTPNTLSSCIGGVVDAAAGSTTIGFSAGQVPGAGTCQVDVDVIATATGTLVNTTEPLRTGEGSSPAAQATLEVRATPPAPASREGDLSISGEARPTVIAPGSDTEVVLTITNLGPSATTGSITWTIPDGVVLDDVVGCTLADDGSCSIPTIQRDDSIEVRLYTTHPAAGTDTIAAAVTGIDDPVSDNNSTEVDVVVRSLGSVAQSLIEAAIAASQERFSGAGGFAGDGDVARQADHVVLARVDVFADALAGSVLTKDAPLLFTNGMSLDPGTGNEIRRVLASGGTVYLLGGVAALSSEVEAAVGALGYTPVRLSGPTRIETALAVADEARTLFGGTDVGIARAFGTEGNETAAWADSVTGGGWAADTGTPIVLTPTASLHPAVAAWVEANAPMERVVLGGTAAISEAVATAVNATDRVAGDERAGTAVAISRELRGVEPDGSRSYLLINGFDDDGWGYGMIAAGISADTGAPVLVTQTDTAPPATEAEVDSCAQEPVSLRRVAPTSQLTDALLTMLDSLDAEDCPGQTGSGDSDGDGGGGAAASDGGGAAAPSDQDRPTP</sequence>
<evidence type="ECO:0000256" key="1">
    <source>
        <dbReference type="SAM" id="MobiDB-lite"/>
    </source>
</evidence>
<reference evidence="5 6" key="1">
    <citation type="submission" date="2018-09" db="EMBL/GenBank/DDBJ databases">
        <title>Complete genome sequence of Euzebya sp. DY32-46 isolated from seawater of Pacific Ocean.</title>
        <authorList>
            <person name="Xu L."/>
            <person name="Wu Y.-H."/>
            <person name="Xu X.-W."/>
        </authorList>
    </citation>
    <scope>NUCLEOTIDE SEQUENCE [LARGE SCALE GENOMIC DNA]</scope>
    <source>
        <strain evidence="5 6">DY32-46</strain>
    </source>
</reference>
<dbReference type="OrthoDB" id="3405477at2"/>
<evidence type="ECO:0000259" key="3">
    <source>
        <dbReference type="Pfam" id="PF01345"/>
    </source>
</evidence>
<evidence type="ECO:0000313" key="6">
    <source>
        <dbReference type="Proteomes" id="UP000264006"/>
    </source>
</evidence>
<dbReference type="Pfam" id="PF25564">
    <property type="entry name" value="DUF7933"/>
    <property type="match status" value="9"/>
</dbReference>
<dbReference type="InterPro" id="IPR057693">
    <property type="entry name" value="DUF7933"/>
</dbReference>
<dbReference type="InterPro" id="IPR051922">
    <property type="entry name" value="Bact_Sporulation_Assoc"/>
</dbReference>
<gene>
    <name evidence="5" type="ORF">DVS28_a1732</name>
</gene>
<dbReference type="Proteomes" id="UP000264006">
    <property type="component" value="Chromosome"/>
</dbReference>
<feature type="domain" description="DUF7933" evidence="4">
    <location>
        <begin position="982"/>
        <end position="1104"/>
    </location>
</feature>
<evidence type="ECO:0000313" key="5">
    <source>
        <dbReference type="EMBL" id="AXV06423.1"/>
    </source>
</evidence>
<name>A0A346XW26_9ACTN</name>
<keyword evidence="6" id="KW-1185">Reference proteome</keyword>
<feature type="domain" description="DUF7933" evidence="4">
    <location>
        <begin position="1108"/>
        <end position="1229"/>
    </location>
</feature>
<feature type="domain" description="DUF7933" evidence="4">
    <location>
        <begin position="1233"/>
        <end position="1354"/>
    </location>
</feature>
<dbReference type="PANTHER" id="PTHR30032">
    <property type="entry name" value="N-ACETYLMURAMOYL-L-ALANINE AMIDASE-RELATED"/>
    <property type="match status" value="1"/>
</dbReference>
<dbReference type="KEGG" id="euz:DVS28_a1732"/>
<organism evidence="5 6">
    <name type="scientific">Euzebya pacifica</name>
    <dbReference type="NCBI Taxonomy" id="1608957"/>
    <lineage>
        <taxon>Bacteria</taxon>
        <taxon>Bacillati</taxon>
        <taxon>Actinomycetota</taxon>
        <taxon>Nitriliruptoria</taxon>
        <taxon>Euzebyales</taxon>
    </lineage>
</organism>
<dbReference type="Pfam" id="PF04122">
    <property type="entry name" value="CW_binding_2"/>
    <property type="match status" value="2"/>
</dbReference>
<feature type="chain" id="PRO_5016732439" evidence="2">
    <location>
        <begin position="21"/>
        <end position="1841"/>
    </location>
</feature>
<feature type="domain" description="DUF7933" evidence="4">
    <location>
        <begin position="29"/>
        <end position="125"/>
    </location>
</feature>
<protein>
    <submittedName>
        <fullName evidence="5">Uncharacterized protein</fullName>
    </submittedName>
</protein>